<organism evidence="1 2">
    <name type="scientific">Nitrosomonas mobilis</name>
    <dbReference type="NCBI Taxonomy" id="51642"/>
    <lineage>
        <taxon>Bacteria</taxon>
        <taxon>Pseudomonadati</taxon>
        <taxon>Pseudomonadota</taxon>
        <taxon>Betaproteobacteria</taxon>
        <taxon>Nitrosomonadales</taxon>
        <taxon>Nitrosomonadaceae</taxon>
        <taxon>Nitrosomonas</taxon>
    </lineage>
</organism>
<reference evidence="1 2" key="1">
    <citation type="submission" date="2016-10" db="EMBL/GenBank/DDBJ databases">
        <authorList>
            <person name="de Groot N.N."/>
        </authorList>
    </citation>
    <scope>NUCLEOTIDE SEQUENCE [LARGE SCALE GENOMIC DNA]</scope>
    <source>
        <strain evidence="1">1</strain>
    </source>
</reference>
<proteinExistence type="predicted"/>
<sequence>MAALAIAVVIMEDLLIMAAAVLVIMEEAPATVTVTETAQLLEVIFSSVVVIGIFSGDTRIAGIDIIVAGRDIFVVMEVDTEVIGVIIEHDA</sequence>
<name>A0A1G5SHP6_9PROT</name>
<evidence type="ECO:0000313" key="1">
    <source>
        <dbReference type="EMBL" id="SCZ86648.1"/>
    </source>
</evidence>
<dbReference type="STRING" id="51642.NSMM_630009"/>
<dbReference type="Proteomes" id="UP000198729">
    <property type="component" value="Unassembled WGS sequence"/>
</dbReference>
<gene>
    <name evidence="1" type="ORF">NSMM_630009</name>
</gene>
<accession>A0A1G5SHP6</accession>
<evidence type="ECO:0000313" key="2">
    <source>
        <dbReference type="Proteomes" id="UP000198729"/>
    </source>
</evidence>
<dbReference type="EMBL" id="FMWO01000073">
    <property type="protein sequence ID" value="SCZ86648.1"/>
    <property type="molecule type" value="Genomic_DNA"/>
</dbReference>
<keyword evidence="2" id="KW-1185">Reference proteome</keyword>
<protein>
    <submittedName>
        <fullName evidence="1">Uncharacterized protein</fullName>
    </submittedName>
</protein>
<dbReference type="RefSeq" id="WP_218121114.1">
    <property type="nucleotide sequence ID" value="NZ_FMWO01000073.1"/>
</dbReference>
<dbReference type="AlphaFoldDB" id="A0A1G5SHP6"/>